<dbReference type="InterPro" id="IPR036388">
    <property type="entry name" value="WH-like_DNA-bd_sf"/>
</dbReference>
<dbReference type="Gene3D" id="1.10.10.10">
    <property type="entry name" value="Winged helix-like DNA-binding domain superfamily/Winged helix DNA-binding domain"/>
    <property type="match status" value="1"/>
</dbReference>
<keyword evidence="4" id="KW-0238">DNA-binding</keyword>
<dbReference type="Pfam" id="PF04542">
    <property type="entry name" value="Sigma70_r2"/>
    <property type="match status" value="1"/>
</dbReference>
<dbReference type="GO" id="GO:0016987">
    <property type="term" value="F:sigma factor activity"/>
    <property type="evidence" value="ECO:0007669"/>
    <property type="project" value="UniProtKB-KW"/>
</dbReference>
<dbReference type="Gene3D" id="1.10.1740.10">
    <property type="match status" value="1"/>
</dbReference>
<protein>
    <submittedName>
        <fullName evidence="8">RNA polymerase sigma-70 factor (ECF subfamily)</fullName>
    </submittedName>
</protein>
<evidence type="ECO:0000256" key="3">
    <source>
        <dbReference type="ARBA" id="ARBA00023082"/>
    </source>
</evidence>
<dbReference type="OrthoDB" id="3777963at2"/>
<proteinExistence type="inferred from homology"/>
<dbReference type="InterPro" id="IPR013249">
    <property type="entry name" value="RNA_pol_sigma70_r4_t2"/>
</dbReference>
<keyword evidence="3" id="KW-0731">Sigma factor</keyword>
<evidence type="ECO:0000313" key="8">
    <source>
        <dbReference type="EMBL" id="PPK63691.1"/>
    </source>
</evidence>
<evidence type="ECO:0000259" key="6">
    <source>
        <dbReference type="Pfam" id="PF04542"/>
    </source>
</evidence>
<gene>
    <name evidence="8" type="ORF">CLV40_12526</name>
</gene>
<dbReference type="SUPFAM" id="SSF88946">
    <property type="entry name" value="Sigma2 domain of RNA polymerase sigma factors"/>
    <property type="match status" value="1"/>
</dbReference>
<name>A0A2S6GEX2_9PSEU</name>
<dbReference type="Proteomes" id="UP000239203">
    <property type="component" value="Unassembled WGS sequence"/>
</dbReference>
<dbReference type="AlphaFoldDB" id="A0A2S6GEX2"/>
<comment type="similarity">
    <text evidence="1">Belongs to the sigma-70 factor family. ECF subfamily.</text>
</comment>
<accession>A0A2S6GEX2</accession>
<feature type="domain" description="RNA polymerase sigma-70 region 2" evidence="6">
    <location>
        <begin position="15"/>
        <end position="70"/>
    </location>
</feature>
<comment type="caution">
    <text evidence="8">The sequence shown here is derived from an EMBL/GenBank/DDBJ whole genome shotgun (WGS) entry which is preliminary data.</text>
</comment>
<dbReference type="InterPro" id="IPR013324">
    <property type="entry name" value="RNA_pol_sigma_r3/r4-like"/>
</dbReference>
<evidence type="ECO:0000256" key="4">
    <source>
        <dbReference type="ARBA" id="ARBA00023125"/>
    </source>
</evidence>
<organism evidence="8 9">
    <name type="scientific">Actinokineospora auranticolor</name>
    <dbReference type="NCBI Taxonomy" id="155976"/>
    <lineage>
        <taxon>Bacteria</taxon>
        <taxon>Bacillati</taxon>
        <taxon>Actinomycetota</taxon>
        <taxon>Actinomycetes</taxon>
        <taxon>Pseudonocardiales</taxon>
        <taxon>Pseudonocardiaceae</taxon>
        <taxon>Actinokineospora</taxon>
    </lineage>
</organism>
<dbReference type="NCBIfam" id="TIGR02937">
    <property type="entry name" value="sigma70-ECF"/>
    <property type="match status" value="1"/>
</dbReference>
<dbReference type="InterPro" id="IPR039425">
    <property type="entry name" value="RNA_pol_sigma-70-like"/>
</dbReference>
<dbReference type="InterPro" id="IPR013325">
    <property type="entry name" value="RNA_pol_sigma_r2"/>
</dbReference>
<keyword evidence="9" id="KW-1185">Reference proteome</keyword>
<sequence>MTSPRERSFEEFFVESLPRVLARALVISVNRHDAEDAVQDAYAQALLRWGRLSGYDEPEAWLHRVVRQRLWKTSARWRRLSLDTVELRAWRATSGDPEQAVLVEAVLAAVAALPARQRQLVVMQCLHGMSQREIAEELGIRPGTVAAAVFNARKSLRESLGTVREQELLDRLAPAQVLAHAVDREPVEAVLEATAEWLARCVAAHGTGVARIRRNVGVR</sequence>
<keyword evidence="5" id="KW-0804">Transcription</keyword>
<dbReference type="GO" id="GO:0006352">
    <property type="term" value="P:DNA-templated transcription initiation"/>
    <property type="evidence" value="ECO:0007669"/>
    <property type="project" value="InterPro"/>
</dbReference>
<dbReference type="EMBL" id="PTIX01000025">
    <property type="protein sequence ID" value="PPK63691.1"/>
    <property type="molecule type" value="Genomic_DNA"/>
</dbReference>
<dbReference type="InterPro" id="IPR014284">
    <property type="entry name" value="RNA_pol_sigma-70_dom"/>
</dbReference>
<dbReference type="SUPFAM" id="SSF88659">
    <property type="entry name" value="Sigma3 and sigma4 domains of RNA polymerase sigma factors"/>
    <property type="match status" value="1"/>
</dbReference>
<keyword evidence="2" id="KW-0805">Transcription regulation</keyword>
<evidence type="ECO:0000313" key="9">
    <source>
        <dbReference type="Proteomes" id="UP000239203"/>
    </source>
</evidence>
<reference evidence="8 9" key="1">
    <citation type="submission" date="2018-02" db="EMBL/GenBank/DDBJ databases">
        <title>Genomic Encyclopedia of Archaeal and Bacterial Type Strains, Phase II (KMG-II): from individual species to whole genera.</title>
        <authorList>
            <person name="Goeker M."/>
        </authorList>
    </citation>
    <scope>NUCLEOTIDE SEQUENCE [LARGE SCALE GENOMIC DNA]</scope>
    <source>
        <strain evidence="8 9">YU 961-1</strain>
    </source>
</reference>
<evidence type="ECO:0000256" key="5">
    <source>
        <dbReference type="ARBA" id="ARBA00023163"/>
    </source>
</evidence>
<dbReference type="Pfam" id="PF08281">
    <property type="entry name" value="Sigma70_r4_2"/>
    <property type="match status" value="1"/>
</dbReference>
<dbReference type="InterPro" id="IPR007627">
    <property type="entry name" value="RNA_pol_sigma70_r2"/>
</dbReference>
<dbReference type="PANTHER" id="PTHR43133">
    <property type="entry name" value="RNA POLYMERASE ECF-TYPE SIGMA FACTO"/>
    <property type="match status" value="1"/>
</dbReference>
<dbReference type="PANTHER" id="PTHR43133:SF8">
    <property type="entry name" value="RNA POLYMERASE SIGMA FACTOR HI_1459-RELATED"/>
    <property type="match status" value="1"/>
</dbReference>
<evidence type="ECO:0000256" key="1">
    <source>
        <dbReference type="ARBA" id="ARBA00010641"/>
    </source>
</evidence>
<feature type="domain" description="RNA polymerase sigma factor 70 region 4 type 2" evidence="7">
    <location>
        <begin position="104"/>
        <end position="156"/>
    </location>
</feature>
<evidence type="ECO:0000259" key="7">
    <source>
        <dbReference type="Pfam" id="PF08281"/>
    </source>
</evidence>
<dbReference type="GO" id="GO:0003677">
    <property type="term" value="F:DNA binding"/>
    <property type="evidence" value="ECO:0007669"/>
    <property type="project" value="UniProtKB-KW"/>
</dbReference>
<dbReference type="RefSeq" id="WP_104482499.1">
    <property type="nucleotide sequence ID" value="NZ_CP154825.1"/>
</dbReference>
<evidence type="ECO:0000256" key="2">
    <source>
        <dbReference type="ARBA" id="ARBA00023015"/>
    </source>
</evidence>